<evidence type="ECO:0000313" key="1">
    <source>
        <dbReference type="EMBL" id="AFK69340.1"/>
    </source>
</evidence>
<protein>
    <submittedName>
        <fullName evidence="1">Uncharacterized protein</fullName>
    </submittedName>
</protein>
<evidence type="ECO:0000313" key="2">
    <source>
        <dbReference type="Proteomes" id="UP000005268"/>
    </source>
</evidence>
<sequence>MLASFASLRAAEEASLLWKLSHFKAAWQEQRAVVLVNAFTCKPYAPLVGEF</sequence>
<dbReference type="Proteomes" id="UP000005268">
    <property type="component" value="Chromosome"/>
</dbReference>
<dbReference type="KEGG" id="ppi:YSA_04748"/>
<dbReference type="AlphaFoldDB" id="I3UV19"/>
<gene>
    <name evidence="1" type="ORF">YSA_04748</name>
</gene>
<dbReference type="HOGENOM" id="CLU_3102805_0_0_6"/>
<dbReference type="EMBL" id="CP003588">
    <property type="protein sequence ID" value="AFK69340.1"/>
    <property type="molecule type" value="Genomic_DNA"/>
</dbReference>
<proteinExistence type="predicted"/>
<accession>I3UV19</accession>
<name>I3UV19_PSEPU</name>
<organism evidence="1 2">
    <name type="scientific">Pseudomonas putida ND6</name>
    <dbReference type="NCBI Taxonomy" id="231023"/>
    <lineage>
        <taxon>Bacteria</taxon>
        <taxon>Pseudomonadati</taxon>
        <taxon>Pseudomonadota</taxon>
        <taxon>Gammaproteobacteria</taxon>
        <taxon>Pseudomonadales</taxon>
        <taxon>Pseudomonadaceae</taxon>
        <taxon>Pseudomonas</taxon>
    </lineage>
</organism>
<reference evidence="1 2" key="1">
    <citation type="journal article" date="2012" name="J. Bacteriol.">
        <title>Complete Genome Sequence of the Naphthalene-Degrading Pseudomonas putida Strain ND6.</title>
        <authorList>
            <person name="Li S."/>
            <person name="Zhao H."/>
            <person name="Li Y."/>
            <person name="Niu S."/>
            <person name="Cai B."/>
        </authorList>
    </citation>
    <scope>NUCLEOTIDE SEQUENCE [LARGE SCALE GENOMIC DNA]</scope>
    <source>
        <strain evidence="1 2">ND6</strain>
    </source>
</reference>